<gene>
    <name evidence="1" type="ORF">HNR53_004657</name>
</gene>
<keyword evidence="2" id="KW-1185">Reference proteome</keyword>
<accession>A0A7X0HYH9</accession>
<organism evidence="1 2">
    <name type="scientific">Bacillus benzoevorans</name>
    <dbReference type="NCBI Taxonomy" id="1456"/>
    <lineage>
        <taxon>Bacteria</taxon>
        <taxon>Bacillati</taxon>
        <taxon>Bacillota</taxon>
        <taxon>Bacilli</taxon>
        <taxon>Bacillales</taxon>
        <taxon>Bacillaceae</taxon>
        <taxon>Bacillus</taxon>
    </lineage>
</organism>
<comment type="caution">
    <text evidence="1">The sequence shown here is derived from an EMBL/GenBank/DDBJ whole genome shotgun (WGS) entry which is preliminary data.</text>
</comment>
<dbReference type="Proteomes" id="UP000531594">
    <property type="component" value="Unassembled WGS sequence"/>
</dbReference>
<evidence type="ECO:0000313" key="1">
    <source>
        <dbReference type="EMBL" id="MBB6447935.1"/>
    </source>
</evidence>
<dbReference type="RefSeq" id="WP_184530336.1">
    <property type="nucleotide sequence ID" value="NZ_JACHGK010000035.1"/>
</dbReference>
<proteinExistence type="predicted"/>
<name>A0A7X0HYH9_9BACI</name>
<evidence type="ECO:0000313" key="2">
    <source>
        <dbReference type="Proteomes" id="UP000531594"/>
    </source>
</evidence>
<sequence>MGHDIIGYNKSGKEIAYARFGMSNYNAIILYSLLDAEKYYAGVSGSGHITSFSIQQIEKAYQLFKSGEFLMDQWDRKQILNFVQNCLAAAQKEGSVRVAFC</sequence>
<dbReference type="EMBL" id="JACHGK010000035">
    <property type="protein sequence ID" value="MBB6447935.1"/>
    <property type="molecule type" value="Genomic_DNA"/>
</dbReference>
<dbReference type="AlphaFoldDB" id="A0A7X0HYH9"/>
<protein>
    <submittedName>
        <fullName evidence="1">Uncharacterized protein</fullName>
    </submittedName>
</protein>
<reference evidence="1 2" key="1">
    <citation type="submission" date="2020-08" db="EMBL/GenBank/DDBJ databases">
        <title>Genomic Encyclopedia of Type Strains, Phase IV (KMG-IV): sequencing the most valuable type-strain genomes for metagenomic binning, comparative biology and taxonomic classification.</title>
        <authorList>
            <person name="Goeker M."/>
        </authorList>
    </citation>
    <scope>NUCLEOTIDE SEQUENCE [LARGE SCALE GENOMIC DNA]</scope>
    <source>
        <strain evidence="1 2">DSM 5391</strain>
    </source>
</reference>